<dbReference type="FunFam" id="3.10.10.10:FF:000007">
    <property type="entry name" value="Retrovirus-related Pol polyprotein from transposon 17.6-like Protein"/>
    <property type="match status" value="1"/>
</dbReference>
<dbReference type="SUPFAM" id="SSF56672">
    <property type="entry name" value="DNA/RNA polymerases"/>
    <property type="match status" value="1"/>
</dbReference>
<keyword evidence="9" id="KW-0511">Multifunctional enzyme</keyword>
<evidence type="ECO:0000313" key="12">
    <source>
        <dbReference type="EMBL" id="KFD61458.1"/>
    </source>
</evidence>
<evidence type="ECO:0000256" key="7">
    <source>
        <dbReference type="ARBA" id="ARBA00022801"/>
    </source>
</evidence>
<dbReference type="InterPro" id="IPR021109">
    <property type="entry name" value="Peptidase_aspartic_dom_sf"/>
</dbReference>
<dbReference type="AlphaFoldDB" id="A0A085MW62"/>
<dbReference type="PROSITE" id="PS50175">
    <property type="entry name" value="ASP_PROT_RETROV"/>
    <property type="match status" value="1"/>
</dbReference>
<sequence length="571" mass="64262">MYLSLQLQAMVRYKELTVAPLALAQARGATRHSRLFMTDIKSHRCYLIDTGADVSVIPATSTELQRGPSPYKLFAANGTEIKTYGVKLTSVDFGLRRVFRWPFVIAAVPKAIIGADFLTQFHLLPDLKNRRLVDGVTSLTCPGKLGSCTMASLTTINVTDTYHQILSEFPEVTRPPSKLRQPKHTVVHHIITSGPPVVSKARRLDPQRYAAAKKEFDYMLEQGICRSSTSSYASPLHMVPKKSIGDWRPCGDYRKLNLVTKPDRYPVPHIEDFANHLAGKTIFSKIDLVRAYHQIPVHPDDVEKTAVITPFGLFEFPFTPFGLCNAAQTFQRFINEVIRGLHFAYAFLDDILVASTSPAEHEQHLRLLLQRFQEYGIVINRDKCVLGKSEIDFLGYSVSAQGTKPRTSKVQAILDYPQPTNKSELRRFLAMLNFYRRFLRNAATTQAPLHDYMKDCKKRDRTAIVWTPAATAAFIRCKEDLATAALLAHPVSSLPLALMVDASDFAIGAVLQQLKDNRWQPLGFYSKRLSSAQRNYSTYDRELLAALMLRSSISATWSKVARSPFIPTTNH</sequence>
<keyword evidence="4" id="KW-0548">Nucleotidyltransferase</keyword>
<dbReference type="EC" id="2.7.7.49" evidence="1"/>
<evidence type="ECO:0000256" key="8">
    <source>
        <dbReference type="ARBA" id="ARBA00022918"/>
    </source>
</evidence>
<dbReference type="GO" id="GO:0003964">
    <property type="term" value="F:RNA-directed DNA polymerase activity"/>
    <property type="evidence" value="ECO:0007669"/>
    <property type="project" value="UniProtKB-KW"/>
</dbReference>
<accession>A0A085MW62</accession>
<keyword evidence="3" id="KW-0808">Transferase</keyword>
<evidence type="ECO:0000259" key="11">
    <source>
        <dbReference type="PROSITE" id="PS50878"/>
    </source>
</evidence>
<dbReference type="InterPro" id="IPR041577">
    <property type="entry name" value="RT_RNaseH_2"/>
</dbReference>
<dbReference type="Gene3D" id="2.40.70.10">
    <property type="entry name" value="Acid Proteases"/>
    <property type="match status" value="1"/>
</dbReference>
<feature type="domain" description="Reverse transcriptase" evidence="11">
    <location>
        <begin position="220"/>
        <end position="398"/>
    </location>
</feature>
<organism evidence="12">
    <name type="scientific">Trichuris suis</name>
    <name type="common">pig whipworm</name>
    <dbReference type="NCBI Taxonomy" id="68888"/>
    <lineage>
        <taxon>Eukaryota</taxon>
        <taxon>Metazoa</taxon>
        <taxon>Ecdysozoa</taxon>
        <taxon>Nematoda</taxon>
        <taxon>Enoplea</taxon>
        <taxon>Dorylaimia</taxon>
        <taxon>Trichinellida</taxon>
        <taxon>Trichuridae</taxon>
        <taxon>Trichuris</taxon>
    </lineage>
</organism>
<dbReference type="Pfam" id="PF17919">
    <property type="entry name" value="RT_RNaseH_2"/>
    <property type="match status" value="1"/>
</dbReference>
<dbReference type="SUPFAM" id="SSF50630">
    <property type="entry name" value="Acid proteases"/>
    <property type="match status" value="1"/>
</dbReference>
<dbReference type="InterPro" id="IPR050951">
    <property type="entry name" value="Retrovirus_Pol_polyprotein"/>
</dbReference>
<dbReference type="PANTHER" id="PTHR37984">
    <property type="entry name" value="PROTEIN CBG26694"/>
    <property type="match status" value="1"/>
</dbReference>
<reference evidence="12" key="1">
    <citation type="journal article" date="2014" name="Nat. Genet.">
        <title>Genome and transcriptome of the porcine whipworm Trichuris suis.</title>
        <authorList>
            <person name="Jex A.R."/>
            <person name="Nejsum P."/>
            <person name="Schwarz E.M."/>
            <person name="Hu L."/>
            <person name="Young N.D."/>
            <person name="Hall R.S."/>
            <person name="Korhonen P.K."/>
            <person name="Liao S."/>
            <person name="Thamsborg S."/>
            <person name="Xia J."/>
            <person name="Xu P."/>
            <person name="Wang S."/>
            <person name="Scheerlinck J.P."/>
            <person name="Hofmann A."/>
            <person name="Sternberg P.W."/>
            <person name="Wang J."/>
            <person name="Gasser R.B."/>
        </authorList>
    </citation>
    <scope>NUCLEOTIDE SEQUENCE [LARGE SCALE GENOMIC DNA]</scope>
    <source>
        <strain evidence="12">DCEP-RM93F</strain>
    </source>
</reference>
<evidence type="ECO:0000259" key="10">
    <source>
        <dbReference type="PROSITE" id="PS50175"/>
    </source>
</evidence>
<dbReference type="FunFam" id="3.30.70.270:FF:000020">
    <property type="entry name" value="Transposon Tf2-6 polyprotein-like Protein"/>
    <property type="match status" value="1"/>
</dbReference>
<dbReference type="InterPro" id="IPR001995">
    <property type="entry name" value="Peptidase_A2_cat"/>
</dbReference>
<gene>
    <name evidence="12" type="ORF">M514_11032</name>
</gene>
<dbReference type="Proteomes" id="UP000030758">
    <property type="component" value="Unassembled WGS sequence"/>
</dbReference>
<proteinExistence type="predicted"/>
<name>A0A085MW62_9BILA</name>
<keyword evidence="7" id="KW-0378">Hydrolase</keyword>
<evidence type="ECO:0000256" key="9">
    <source>
        <dbReference type="ARBA" id="ARBA00023268"/>
    </source>
</evidence>
<evidence type="ECO:0000256" key="4">
    <source>
        <dbReference type="ARBA" id="ARBA00022695"/>
    </source>
</evidence>
<dbReference type="InterPro" id="IPR043128">
    <property type="entry name" value="Rev_trsase/Diguanyl_cyclase"/>
</dbReference>
<dbReference type="InterPro" id="IPR043502">
    <property type="entry name" value="DNA/RNA_pol_sf"/>
</dbReference>
<dbReference type="Gene3D" id="3.10.10.10">
    <property type="entry name" value="HIV Type 1 Reverse Transcriptase, subunit A, domain 1"/>
    <property type="match status" value="1"/>
</dbReference>
<evidence type="ECO:0000256" key="2">
    <source>
        <dbReference type="ARBA" id="ARBA00022670"/>
    </source>
</evidence>
<keyword evidence="5" id="KW-0540">Nuclease</keyword>
<keyword evidence="6" id="KW-0255">Endonuclease</keyword>
<protein>
    <recommendedName>
        <fullName evidence="1">RNA-directed DNA polymerase</fullName>
        <ecNumber evidence="1">2.7.7.49</ecNumber>
    </recommendedName>
</protein>
<dbReference type="Pfam" id="PF00078">
    <property type="entry name" value="RVT_1"/>
    <property type="match status" value="1"/>
</dbReference>
<keyword evidence="2" id="KW-0645">Protease</keyword>
<evidence type="ECO:0000256" key="6">
    <source>
        <dbReference type="ARBA" id="ARBA00022759"/>
    </source>
</evidence>
<keyword evidence="8" id="KW-0695">RNA-directed DNA polymerase</keyword>
<dbReference type="GO" id="GO:0004190">
    <property type="term" value="F:aspartic-type endopeptidase activity"/>
    <property type="evidence" value="ECO:0007669"/>
    <property type="project" value="InterPro"/>
</dbReference>
<dbReference type="Gene3D" id="3.30.70.270">
    <property type="match status" value="2"/>
</dbReference>
<dbReference type="GO" id="GO:0004519">
    <property type="term" value="F:endonuclease activity"/>
    <property type="evidence" value="ECO:0007669"/>
    <property type="project" value="UniProtKB-KW"/>
</dbReference>
<dbReference type="EMBL" id="KL367622">
    <property type="protein sequence ID" value="KFD61458.1"/>
    <property type="molecule type" value="Genomic_DNA"/>
</dbReference>
<dbReference type="GO" id="GO:0006508">
    <property type="term" value="P:proteolysis"/>
    <property type="evidence" value="ECO:0007669"/>
    <property type="project" value="UniProtKB-KW"/>
</dbReference>
<feature type="domain" description="Peptidase A2" evidence="10">
    <location>
        <begin position="44"/>
        <end position="117"/>
    </location>
</feature>
<dbReference type="InterPro" id="IPR000477">
    <property type="entry name" value="RT_dom"/>
</dbReference>
<dbReference type="PANTHER" id="PTHR37984:SF5">
    <property type="entry name" value="PROTEIN NYNRIN-LIKE"/>
    <property type="match status" value="1"/>
</dbReference>
<evidence type="ECO:0000256" key="3">
    <source>
        <dbReference type="ARBA" id="ARBA00022679"/>
    </source>
</evidence>
<dbReference type="CDD" id="cd01647">
    <property type="entry name" value="RT_LTR"/>
    <property type="match status" value="1"/>
</dbReference>
<evidence type="ECO:0000256" key="5">
    <source>
        <dbReference type="ARBA" id="ARBA00022722"/>
    </source>
</evidence>
<dbReference type="PROSITE" id="PS50878">
    <property type="entry name" value="RT_POL"/>
    <property type="match status" value="1"/>
</dbReference>
<evidence type="ECO:0000256" key="1">
    <source>
        <dbReference type="ARBA" id="ARBA00012493"/>
    </source>
</evidence>